<dbReference type="InterPro" id="IPR050490">
    <property type="entry name" value="Bact_solute-bd_prot1"/>
</dbReference>
<keyword evidence="3" id="KW-1185">Reference proteome</keyword>
<evidence type="ECO:0000313" key="3">
    <source>
        <dbReference type="Proteomes" id="UP000293142"/>
    </source>
</evidence>
<dbReference type="RefSeq" id="WP_131016918.1">
    <property type="nucleotide sequence ID" value="NZ_SIRE01000023.1"/>
</dbReference>
<proteinExistence type="predicted"/>
<dbReference type="Pfam" id="PF13416">
    <property type="entry name" value="SBP_bac_8"/>
    <property type="match status" value="1"/>
</dbReference>
<dbReference type="EMBL" id="SIRE01000023">
    <property type="protein sequence ID" value="TBL72732.1"/>
    <property type="molecule type" value="Genomic_DNA"/>
</dbReference>
<dbReference type="AlphaFoldDB" id="A0A4Q9DKP5"/>
<gene>
    <name evidence="2" type="ORF">EYB31_28720</name>
</gene>
<name>A0A4Q9DKP5_9BACL</name>
<keyword evidence="1" id="KW-0732">Signal</keyword>
<reference evidence="2 3" key="1">
    <citation type="submission" date="2019-02" db="EMBL/GenBank/DDBJ databases">
        <title>Paenibacillus sp. nov., isolated from surface-sterilized tissue of Thalictrum simplex L.</title>
        <authorList>
            <person name="Tuo L."/>
        </authorList>
    </citation>
    <scope>NUCLEOTIDE SEQUENCE [LARGE SCALE GENOMIC DNA]</scope>
    <source>
        <strain evidence="2 3">N2SHLJ1</strain>
    </source>
</reference>
<accession>A0A4Q9DKP5</accession>
<dbReference type="PANTHER" id="PTHR43649">
    <property type="entry name" value="ARABINOSE-BINDING PROTEIN-RELATED"/>
    <property type="match status" value="1"/>
</dbReference>
<dbReference type="OrthoDB" id="9795467at2"/>
<comment type="caution">
    <text evidence="2">The sequence shown here is derived from an EMBL/GenBank/DDBJ whole genome shotgun (WGS) entry which is preliminary data.</text>
</comment>
<dbReference type="InterPro" id="IPR006059">
    <property type="entry name" value="SBP"/>
</dbReference>
<feature type="signal peptide" evidence="1">
    <location>
        <begin position="1"/>
        <end position="20"/>
    </location>
</feature>
<dbReference type="SUPFAM" id="SSF53850">
    <property type="entry name" value="Periplasmic binding protein-like II"/>
    <property type="match status" value="1"/>
</dbReference>
<organism evidence="2 3">
    <name type="scientific">Paenibacillus thalictri</name>
    <dbReference type="NCBI Taxonomy" id="2527873"/>
    <lineage>
        <taxon>Bacteria</taxon>
        <taxon>Bacillati</taxon>
        <taxon>Bacillota</taxon>
        <taxon>Bacilli</taxon>
        <taxon>Bacillales</taxon>
        <taxon>Paenibacillaceae</taxon>
        <taxon>Paenibacillus</taxon>
    </lineage>
</organism>
<dbReference type="Gene3D" id="3.40.190.10">
    <property type="entry name" value="Periplasmic binding protein-like II"/>
    <property type="match status" value="1"/>
</dbReference>
<evidence type="ECO:0000256" key="1">
    <source>
        <dbReference type="SAM" id="SignalP"/>
    </source>
</evidence>
<dbReference type="PANTHER" id="PTHR43649:SF12">
    <property type="entry name" value="DIACETYLCHITOBIOSE BINDING PROTEIN DASA"/>
    <property type="match status" value="1"/>
</dbReference>
<feature type="chain" id="PRO_5038370976" evidence="1">
    <location>
        <begin position="21"/>
        <end position="432"/>
    </location>
</feature>
<dbReference type="PROSITE" id="PS51257">
    <property type="entry name" value="PROKAR_LIPOPROTEIN"/>
    <property type="match status" value="1"/>
</dbReference>
<dbReference type="Proteomes" id="UP000293142">
    <property type="component" value="Unassembled WGS sequence"/>
</dbReference>
<evidence type="ECO:0000313" key="2">
    <source>
        <dbReference type="EMBL" id="TBL72732.1"/>
    </source>
</evidence>
<protein>
    <submittedName>
        <fullName evidence="2">Extracellular solute-binding protein</fullName>
    </submittedName>
</protein>
<sequence length="432" mass="47403">MKRFKVAPLALLLSSSLLFAACSAGGQDGKPAAGGGSAAGGKQATVKFWYPSNDDQTTNAAKKVIDGFQKENPNIKIELTTIPWKDYFQKLSVAYSGGIAPDVHGLGFGQLISTVDQDKYMDLNRFIKADSWQGKDDMFPSVMKAGEWNGGQYGILMPEVRPLEWRKDFFKEAGLDPDKAPATLDEIFDYAEKLKVVKDGKTVRAGIDIQTGNGEQSYFSLLLMLGKDIYDDKGSPTFDSPESIELVEKMVKLYKSGAIIAANQQQLNGTPFQNSLAAMSFSSSPSVSILQKAVGADKVGWSLPPKGPTGKQTSLMLGTFLSMSKSSKAPDESWKFIKYWFDQKNIYDFCVETGFVPPLKSVKDKYVKAAPENAVVFKAMDDARGYGASKYWDVNIKYLRIALEEGYNGLKPVAQALKENAQKARDEIKNGK</sequence>